<sequence>MHEKLKERFSYRFRVKITAVLGACCFGIVVPTFYVPMELGSTAHLLSILVATVTSYVIWEGSKFIQALTLYFFPWEKSLTQHLVYEVLGIFLFSSLILICGILLYSRLVSSVLITAGVIVQNGFVSFLLALLFIAFNEGAFLFNQWKQSLLEQEKLRQENLVARVEGLKKQLDPHFLFNSLSVLSGVVYQDPALADRYISKLAQVYRYVLDHTEEKQVPLSAEMAVVEAYCFLLNVRFYNKIQMHLRIATPAAQVLPLSIQLLVENAVKHNYISEEHPLSLSIYTEEQVVWVENSLRRKTVKVPSSGIGLQNLEARYRYFTGQSIRIEETADTFRVGLPLLNDSL</sequence>
<feature type="transmembrane region" description="Helical" evidence="1">
    <location>
        <begin position="112"/>
        <end position="136"/>
    </location>
</feature>
<dbReference type="Proteomes" id="UP000239590">
    <property type="component" value="Unassembled WGS sequence"/>
</dbReference>
<name>A0A2S7IJY6_9BACT</name>
<gene>
    <name evidence="3" type="ORF">C5O19_16900</name>
</gene>
<accession>A0A2S7IJY6</accession>
<dbReference type="Pfam" id="PF06580">
    <property type="entry name" value="His_kinase"/>
    <property type="match status" value="1"/>
</dbReference>
<dbReference type="AlphaFoldDB" id="A0A2S7IJY6"/>
<dbReference type="GO" id="GO:0000155">
    <property type="term" value="F:phosphorelay sensor kinase activity"/>
    <property type="evidence" value="ECO:0007669"/>
    <property type="project" value="InterPro"/>
</dbReference>
<evidence type="ECO:0000313" key="4">
    <source>
        <dbReference type="Proteomes" id="UP000239590"/>
    </source>
</evidence>
<feature type="transmembrane region" description="Helical" evidence="1">
    <location>
        <begin position="20"/>
        <end position="37"/>
    </location>
</feature>
<proteinExistence type="predicted"/>
<evidence type="ECO:0000313" key="3">
    <source>
        <dbReference type="EMBL" id="PQA57007.1"/>
    </source>
</evidence>
<feature type="transmembrane region" description="Helical" evidence="1">
    <location>
        <begin position="83"/>
        <end position="106"/>
    </location>
</feature>
<feature type="domain" description="Signal transduction histidine kinase internal region" evidence="2">
    <location>
        <begin position="164"/>
        <end position="241"/>
    </location>
</feature>
<evidence type="ECO:0000259" key="2">
    <source>
        <dbReference type="Pfam" id="PF06580"/>
    </source>
</evidence>
<dbReference type="InterPro" id="IPR010559">
    <property type="entry name" value="Sig_transdc_His_kin_internal"/>
</dbReference>
<dbReference type="PANTHER" id="PTHR34220">
    <property type="entry name" value="SENSOR HISTIDINE KINASE YPDA"/>
    <property type="match status" value="1"/>
</dbReference>
<keyword evidence="1" id="KW-0472">Membrane</keyword>
<keyword evidence="1" id="KW-0812">Transmembrane</keyword>
<dbReference type="GO" id="GO:0016020">
    <property type="term" value="C:membrane"/>
    <property type="evidence" value="ECO:0007669"/>
    <property type="project" value="InterPro"/>
</dbReference>
<dbReference type="EMBL" id="PTRA01000002">
    <property type="protein sequence ID" value="PQA57007.1"/>
    <property type="molecule type" value="Genomic_DNA"/>
</dbReference>
<keyword evidence="1" id="KW-1133">Transmembrane helix</keyword>
<dbReference type="PANTHER" id="PTHR34220:SF7">
    <property type="entry name" value="SENSOR HISTIDINE KINASE YPDA"/>
    <property type="match status" value="1"/>
</dbReference>
<protein>
    <recommendedName>
        <fullName evidence="2">Signal transduction histidine kinase internal region domain-containing protein</fullName>
    </recommendedName>
</protein>
<keyword evidence="4" id="KW-1185">Reference proteome</keyword>
<organism evidence="3 4">
    <name type="scientific">Siphonobacter curvatus</name>
    <dbReference type="NCBI Taxonomy" id="2094562"/>
    <lineage>
        <taxon>Bacteria</taxon>
        <taxon>Pseudomonadati</taxon>
        <taxon>Bacteroidota</taxon>
        <taxon>Cytophagia</taxon>
        <taxon>Cytophagales</taxon>
        <taxon>Cytophagaceae</taxon>
        <taxon>Siphonobacter</taxon>
    </lineage>
</organism>
<evidence type="ECO:0000256" key="1">
    <source>
        <dbReference type="SAM" id="Phobius"/>
    </source>
</evidence>
<reference evidence="4" key="1">
    <citation type="submission" date="2018-02" db="EMBL/GenBank/DDBJ databases">
        <title>Genome sequencing of Solimonas sp. HR-BB.</title>
        <authorList>
            <person name="Lee Y."/>
            <person name="Jeon C.O."/>
        </authorList>
    </citation>
    <scope>NUCLEOTIDE SEQUENCE [LARGE SCALE GENOMIC DNA]</scope>
    <source>
        <strain evidence="4">HR-U</strain>
    </source>
</reference>
<dbReference type="InterPro" id="IPR050640">
    <property type="entry name" value="Bact_2-comp_sensor_kinase"/>
</dbReference>
<comment type="caution">
    <text evidence="3">The sequence shown here is derived from an EMBL/GenBank/DDBJ whole genome shotgun (WGS) entry which is preliminary data.</text>
</comment>